<feature type="signal peptide" evidence="2">
    <location>
        <begin position="1"/>
        <end position="20"/>
    </location>
</feature>
<dbReference type="RefSeq" id="WP_031942675.1">
    <property type="nucleotide sequence ID" value="NZ_CP133983.1"/>
</dbReference>
<evidence type="ECO:0000256" key="1">
    <source>
        <dbReference type="SAM" id="MobiDB-lite"/>
    </source>
</evidence>
<evidence type="ECO:0000313" key="3">
    <source>
        <dbReference type="EMBL" id="AEP14308.1"/>
    </source>
</evidence>
<accession>G5CJ31</accession>
<sequence>MNIRHSLILSGIIMGSLTLAGCGVTGHLTATPTGHGNYTVSGTVHTSGVTSSPSSSSTPPSSTTAPSSHAAASTRPSTTTASPAPAQIAKLTVTAQPNPITPQQPTTISDTVYLTNGQGAPHAKMTILGLPHDPTGETIYTNVSGQYQITAQWSQPGTYLVSVGNGMVGWQTHVVVHASSSSQTATSPPPFAGQQVQRYTGQQTPQALPNGFVASSAPSPHTFSSQTYHRVEGFTGILDSHPFVLDFYQDSPVGLFVGVSYNGHPVYFGPGPAPVFDVLNFTGTDVVLGTPSAGAYMALNLVTGHPIVSTRAVVALKGYSGLTAPSHILGLPTATYPVDIPYGAGH</sequence>
<geneLocation type="plasmid" evidence="3">
    <name>pL15</name>
</geneLocation>
<dbReference type="EMBL" id="JN119829">
    <property type="protein sequence ID" value="AEP14308.1"/>
    <property type="molecule type" value="Genomic_DNA"/>
</dbReference>
<proteinExistence type="predicted"/>
<name>G5CJ31_9FIRM</name>
<evidence type="ECO:0000256" key="2">
    <source>
        <dbReference type="SAM" id="SignalP"/>
    </source>
</evidence>
<keyword evidence="2" id="KW-0732">Signal</keyword>
<feature type="chain" id="PRO_5039337589" evidence="2">
    <location>
        <begin position="21"/>
        <end position="346"/>
    </location>
</feature>
<feature type="region of interest" description="Disordered" evidence="1">
    <location>
        <begin position="39"/>
        <end position="84"/>
    </location>
</feature>
<protein>
    <submittedName>
        <fullName evidence="3">Uncharacterized protein</fullName>
    </submittedName>
</protein>
<keyword evidence="3" id="KW-0614">Plasmid</keyword>
<organism evidence="3">
    <name type="scientific">Sulfobacillus thermotolerans</name>
    <dbReference type="NCBI Taxonomy" id="338644"/>
    <lineage>
        <taxon>Bacteria</taxon>
        <taxon>Bacillati</taxon>
        <taxon>Bacillota</taxon>
        <taxon>Clostridia</taxon>
        <taxon>Eubacteriales</taxon>
        <taxon>Clostridiales Family XVII. Incertae Sedis</taxon>
        <taxon>Sulfobacillus</taxon>
    </lineage>
</organism>
<gene>
    <name evidence="3" type="primary">orfL60</name>
</gene>
<reference evidence="3" key="1">
    <citation type="journal article" date="2011" name="Appl. Environ. Microbiol.">
        <title>Two Large, Related, Cryptic Plasmids from Geographically Distinct Isolates of Sulfobacillus thermotolerans.</title>
        <authorList>
            <person name="Deane S.M."/>
            <person name="Rawlings D.E."/>
        </authorList>
    </citation>
    <scope>NUCLEOTIDE SEQUENCE</scope>
    <source>
        <strain evidence="3">L15</strain>
        <plasmid evidence="3">pL15</plasmid>
    </source>
</reference>
<dbReference type="AlphaFoldDB" id="G5CJ31"/>
<dbReference type="PROSITE" id="PS51257">
    <property type="entry name" value="PROKAR_LIPOPROTEIN"/>
    <property type="match status" value="1"/>
</dbReference>